<dbReference type="SUPFAM" id="SSF57863">
    <property type="entry name" value="ArfGap/RecO-like zinc finger"/>
    <property type="match status" value="1"/>
</dbReference>
<protein>
    <recommendedName>
        <fullName evidence="2 7">DNA repair protein RecO</fullName>
    </recommendedName>
    <alternativeName>
        <fullName evidence="6 7">Recombination protein O</fullName>
    </alternativeName>
</protein>
<evidence type="ECO:0000259" key="8">
    <source>
        <dbReference type="Pfam" id="PF11967"/>
    </source>
</evidence>
<organism evidence="9 10">
    <name type="scientific">Marinimicrococcus flavescens</name>
    <dbReference type="NCBI Taxonomy" id="3031815"/>
    <lineage>
        <taxon>Bacteria</taxon>
        <taxon>Pseudomonadati</taxon>
        <taxon>Pseudomonadota</taxon>
        <taxon>Alphaproteobacteria</taxon>
        <taxon>Geminicoccales</taxon>
        <taxon>Geminicoccaceae</taxon>
        <taxon>Marinimicrococcus</taxon>
    </lineage>
</organism>
<dbReference type="InterPro" id="IPR003717">
    <property type="entry name" value="RecO"/>
</dbReference>
<keyword evidence="10" id="KW-1185">Reference proteome</keyword>
<proteinExistence type="inferred from homology"/>
<dbReference type="Gene3D" id="1.20.1440.120">
    <property type="entry name" value="Recombination protein O, C-terminal domain"/>
    <property type="match status" value="1"/>
</dbReference>
<name>A0AAP3XR28_9PROT</name>
<evidence type="ECO:0000256" key="2">
    <source>
        <dbReference type="ARBA" id="ARBA00021310"/>
    </source>
</evidence>
<dbReference type="Gene3D" id="2.40.50.140">
    <property type="entry name" value="Nucleic acid-binding proteins"/>
    <property type="match status" value="1"/>
</dbReference>
<evidence type="ECO:0000313" key="9">
    <source>
        <dbReference type="EMBL" id="MDF1586290.1"/>
    </source>
</evidence>
<dbReference type="InterPro" id="IPR022572">
    <property type="entry name" value="DNA_rep/recomb_RecO_N"/>
</dbReference>
<comment type="similarity">
    <text evidence="1 7">Belongs to the RecO family.</text>
</comment>
<evidence type="ECO:0000313" key="10">
    <source>
        <dbReference type="Proteomes" id="UP001301140"/>
    </source>
</evidence>
<evidence type="ECO:0000256" key="6">
    <source>
        <dbReference type="ARBA" id="ARBA00033409"/>
    </source>
</evidence>
<dbReference type="GO" id="GO:0043590">
    <property type="term" value="C:bacterial nucleoid"/>
    <property type="evidence" value="ECO:0007669"/>
    <property type="project" value="TreeGrafter"/>
</dbReference>
<comment type="caution">
    <text evidence="9">The sequence shown here is derived from an EMBL/GenBank/DDBJ whole genome shotgun (WGS) entry which is preliminary data.</text>
</comment>
<evidence type="ECO:0000256" key="4">
    <source>
        <dbReference type="ARBA" id="ARBA00023172"/>
    </source>
</evidence>
<evidence type="ECO:0000256" key="1">
    <source>
        <dbReference type="ARBA" id="ARBA00007452"/>
    </source>
</evidence>
<gene>
    <name evidence="7 9" type="primary">recO</name>
    <name evidence="9" type="ORF">PZ740_07810</name>
</gene>
<sequence length="245" mass="26860">MEWRDEGIVLAARRHGERDAVASLLTFEHGRHAGLVRGGAGRRLWPLLQPGNRLECAWRARLSEHLGGFTLEPMRLHVAGFLEDPLRLAAVASACALLEAVLPERDPHPPLYAALLTLLGRMGEADDWPADYVRFELLLLAELGYALDLTSCAVTGSSEDLAFVSPRSGRAVSSGAAEPWASRLLPLPPFLIEAVDADDAQIVDGLRLAGHFLRRHILEPADRPMPVARDRLSSLFQERSQETSA</sequence>
<dbReference type="Pfam" id="PF11967">
    <property type="entry name" value="RecO_N"/>
    <property type="match status" value="1"/>
</dbReference>
<keyword evidence="5 7" id="KW-0234">DNA repair</keyword>
<evidence type="ECO:0000256" key="5">
    <source>
        <dbReference type="ARBA" id="ARBA00023204"/>
    </source>
</evidence>
<dbReference type="RefSeq" id="WP_327788707.1">
    <property type="nucleotide sequence ID" value="NZ_JARGEQ010000082.1"/>
</dbReference>
<keyword evidence="3 7" id="KW-0227">DNA damage</keyword>
<reference evidence="9 10" key="1">
    <citation type="submission" date="2023-03" db="EMBL/GenBank/DDBJ databases">
        <title>YIM 152171 draft genome.</title>
        <authorList>
            <person name="Yang Z."/>
        </authorList>
    </citation>
    <scope>NUCLEOTIDE SEQUENCE [LARGE SCALE GENOMIC DNA]</scope>
    <source>
        <strain evidence="9 10">YIM 152171</strain>
    </source>
</reference>
<dbReference type="SUPFAM" id="SSF50249">
    <property type="entry name" value="Nucleic acid-binding proteins"/>
    <property type="match status" value="1"/>
</dbReference>
<evidence type="ECO:0000256" key="7">
    <source>
        <dbReference type="HAMAP-Rule" id="MF_00201"/>
    </source>
</evidence>
<dbReference type="GO" id="GO:0006310">
    <property type="term" value="P:DNA recombination"/>
    <property type="evidence" value="ECO:0007669"/>
    <property type="project" value="UniProtKB-UniRule"/>
</dbReference>
<keyword evidence="4 7" id="KW-0233">DNA recombination</keyword>
<dbReference type="Proteomes" id="UP001301140">
    <property type="component" value="Unassembled WGS sequence"/>
</dbReference>
<dbReference type="AlphaFoldDB" id="A0AAP3XR28"/>
<dbReference type="GO" id="GO:0006302">
    <property type="term" value="P:double-strand break repair"/>
    <property type="evidence" value="ECO:0007669"/>
    <property type="project" value="TreeGrafter"/>
</dbReference>
<evidence type="ECO:0000256" key="3">
    <source>
        <dbReference type="ARBA" id="ARBA00022763"/>
    </source>
</evidence>
<dbReference type="HAMAP" id="MF_00201">
    <property type="entry name" value="RecO"/>
    <property type="match status" value="1"/>
</dbReference>
<dbReference type="InterPro" id="IPR042242">
    <property type="entry name" value="RecO_C"/>
</dbReference>
<dbReference type="PANTHER" id="PTHR33991:SF1">
    <property type="entry name" value="DNA REPAIR PROTEIN RECO"/>
    <property type="match status" value="1"/>
</dbReference>
<dbReference type="EMBL" id="JARGEQ010000082">
    <property type="protein sequence ID" value="MDF1586290.1"/>
    <property type="molecule type" value="Genomic_DNA"/>
</dbReference>
<dbReference type="InterPro" id="IPR012340">
    <property type="entry name" value="NA-bd_OB-fold"/>
</dbReference>
<dbReference type="PANTHER" id="PTHR33991">
    <property type="entry name" value="DNA REPAIR PROTEIN RECO"/>
    <property type="match status" value="1"/>
</dbReference>
<dbReference type="InterPro" id="IPR037278">
    <property type="entry name" value="ARFGAP/RecO"/>
</dbReference>
<dbReference type="NCBIfam" id="TIGR00613">
    <property type="entry name" value="reco"/>
    <property type="match status" value="1"/>
</dbReference>
<dbReference type="Pfam" id="PF02565">
    <property type="entry name" value="RecO_C"/>
    <property type="match status" value="1"/>
</dbReference>
<feature type="domain" description="DNA replication/recombination mediator RecO N-terminal" evidence="8">
    <location>
        <begin position="1"/>
        <end position="69"/>
    </location>
</feature>
<comment type="function">
    <text evidence="7">Involved in DNA repair and RecF pathway recombination.</text>
</comment>
<accession>A0AAP3XR28</accession>